<keyword evidence="4" id="KW-1185">Reference proteome</keyword>
<dbReference type="PANTHER" id="PTHR12835">
    <property type="entry name" value="BIOTIN PROTEIN LIGASE"/>
    <property type="match status" value="1"/>
</dbReference>
<evidence type="ECO:0000256" key="1">
    <source>
        <dbReference type="ARBA" id="ARBA00022598"/>
    </source>
</evidence>
<reference evidence="4" key="1">
    <citation type="journal article" date="2019" name="Int. J. Syst. Evol. Microbiol.">
        <title>The Global Catalogue of Microorganisms (GCM) 10K type strain sequencing project: providing services to taxonomists for standard genome sequencing and annotation.</title>
        <authorList>
            <consortium name="The Broad Institute Genomics Platform"/>
            <consortium name="The Broad Institute Genome Sequencing Center for Infectious Disease"/>
            <person name="Wu L."/>
            <person name="Ma J."/>
        </authorList>
    </citation>
    <scope>NUCLEOTIDE SEQUENCE [LARGE SCALE GENOMIC DNA]</scope>
    <source>
        <strain evidence="4">CCUG 57942</strain>
    </source>
</reference>
<dbReference type="Proteomes" id="UP001597389">
    <property type="component" value="Unassembled WGS sequence"/>
</dbReference>
<dbReference type="SUPFAM" id="SSF55681">
    <property type="entry name" value="Class II aaRS and biotin synthetases"/>
    <property type="match status" value="1"/>
</dbReference>
<dbReference type="RefSeq" id="WP_377177921.1">
    <property type="nucleotide sequence ID" value="NZ_JBHUJB010000034.1"/>
</dbReference>
<evidence type="ECO:0000313" key="3">
    <source>
        <dbReference type="EMBL" id="MFD2158864.1"/>
    </source>
</evidence>
<dbReference type="Gene3D" id="3.30.930.10">
    <property type="entry name" value="Bira Bifunctional Protein, Domain 2"/>
    <property type="match status" value="1"/>
</dbReference>
<protein>
    <submittedName>
        <fullName evidence="3">Biotin--[acetyl-CoA-carboxylase] ligase</fullName>
        <ecNumber evidence="3">6.3.4.15</ecNumber>
    </submittedName>
</protein>
<dbReference type="Pfam" id="PF03099">
    <property type="entry name" value="BPL_LplA_LipB"/>
    <property type="match status" value="1"/>
</dbReference>
<organism evidence="3 4">
    <name type="scientific">Rubritalea tangerina</name>
    <dbReference type="NCBI Taxonomy" id="430798"/>
    <lineage>
        <taxon>Bacteria</taxon>
        <taxon>Pseudomonadati</taxon>
        <taxon>Verrucomicrobiota</taxon>
        <taxon>Verrucomicrobiia</taxon>
        <taxon>Verrucomicrobiales</taxon>
        <taxon>Rubritaleaceae</taxon>
        <taxon>Rubritalea</taxon>
    </lineage>
</organism>
<keyword evidence="1 3" id="KW-0436">Ligase</keyword>
<accession>A0ABW4ZAH3</accession>
<gene>
    <name evidence="3" type="ORF">ACFSW8_08150</name>
</gene>
<dbReference type="CDD" id="cd16442">
    <property type="entry name" value="BPL"/>
    <property type="match status" value="1"/>
</dbReference>
<dbReference type="InterPro" id="IPR004408">
    <property type="entry name" value="Biotin_CoA_COase_ligase"/>
</dbReference>
<dbReference type="GO" id="GO:0004077">
    <property type="term" value="F:biotin--[biotin carboxyl-carrier protein] ligase activity"/>
    <property type="evidence" value="ECO:0007669"/>
    <property type="project" value="UniProtKB-EC"/>
</dbReference>
<comment type="caution">
    <text evidence="3">The sequence shown here is derived from an EMBL/GenBank/DDBJ whole genome shotgun (WGS) entry which is preliminary data.</text>
</comment>
<feature type="domain" description="BPL/LPL catalytic" evidence="2">
    <location>
        <begin position="3"/>
        <end position="188"/>
    </location>
</feature>
<dbReference type="EMBL" id="JBHUJB010000034">
    <property type="protein sequence ID" value="MFD2158864.1"/>
    <property type="molecule type" value="Genomic_DNA"/>
</dbReference>
<proteinExistence type="predicted"/>
<dbReference type="NCBIfam" id="TIGR00121">
    <property type="entry name" value="birA_ligase"/>
    <property type="match status" value="1"/>
</dbReference>
<dbReference type="PROSITE" id="PS51733">
    <property type="entry name" value="BPL_LPL_CATALYTIC"/>
    <property type="match status" value="1"/>
</dbReference>
<dbReference type="PANTHER" id="PTHR12835:SF5">
    <property type="entry name" value="BIOTIN--PROTEIN LIGASE"/>
    <property type="match status" value="1"/>
</dbReference>
<name>A0ABW4ZAH3_9BACT</name>
<dbReference type="InterPro" id="IPR004143">
    <property type="entry name" value="BPL_LPL_catalytic"/>
</dbReference>
<evidence type="ECO:0000259" key="2">
    <source>
        <dbReference type="PROSITE" id="PS51733"/>
    </source>
</evidence>
<evidence type="ECO:0000313" key="4">
    <source>
        <dbReference type="Proteomes" id="UP001597389"/>
    </source>
</evidence>
<dbReference type="EC" id="6.3.4.15" evidence="3"/>
<dbReference type="InterPro" id="IPR045864">
    <property type="entry name" value="aa-tRNA-synth_II/BPL/LPL"/>
</dbReference>
<sequence length="253" mass="27366">MLNSAELIRRLPLLDGKLHLYEQLNSSNDRAAELVREGEGSGTLVVAEQQTKGRGRGGKSWTCPAGEGLLFSFVLEPDYEKVYWPRLALAAGLAVAEAAERYGVEAEIKWPNDVWVGGKKLAGILVEGCEDCAVVGIGLNVSVGKFPEEVQATSLALEGVGRIEREALLVDILQRLIGWGSRCGSGFEQLVEACNKRCALRNEWVQLYEGGEKRVGVLRGISSEGYLVLEAEGESRLVAQADSVRPLLGELGN</sequence>